<gene>
    <name evidence="1" type="ORF">BLL36_23655</name>
</gene>
<comment type="caution">
    <text evidence="1">The sequence shown here is derived from an EMBL/GenBank/DDBJ whole genome shotgun (WGS) entry which is preliminary data.</text>
</comment>
<protein>
    <recommendedName>
        <fullName evidence="3">Pilus assembly protein PilL</fullName>
    </recommendedName>
</protein>
<evidence type="ECO:0000313" key="1">
    <source>
        <dbReference type="EMBL" id="ONH50909.1"/>
    </source>
</evidence>
<evidence type="ECO:0000313" key="2">
    <source>
        <dbReference type="Proteomes" id="UP000189295"/>
    </source>
</evidence>
<dbReference type="InterPro" id="IPR022260">
    <property type="entry name" value="Integr_conj_element_PilL"/>
</dbReference>
<evidence type="ECO:0008006" key="3">
    <source>
        <dbReference type="Google" id="ProtNLM"/>
    </source>
</evidence>
<reference evidence="1 2" key="1">
    <citation type="submission" date="2016-10" db="EMBL/GenBank/DDBJ databases">
        <title>Pseudomonas lactis sp. nov. and Pseudomonas paralactis sp. nov., isolated from bovine raw milk.</title>
        <authorList>
            <person name="Von Neubeck M."/>
            <person name="Huptas C."/>
            <person name="Glueck C."/>
            <person name="Krewinkel M."/>
            <person name="Stoeckel M."/>
            <person name="Stressler T."/>
            <person name="Fischer L."/>
            <person name="Hinrichs J."/>
            <person name="Scherer S."/>
            <person name="Wenning M."/>
        </authorList>
    </citation>
    <scope>NUCLEOTIDE SEQUENCE [LARGE SCALE GENOMIC DNA]</scope>
    <source>
        <strain evidence="1 2">DSM 17516</strain>
    </source>
</reference>
<dbReference type="PROSITE" id="PS51257">
    <property type="entry name" value="PROKAR_LIPOPROTEIN"/>
    <property type="match status" value="1"/>
</dbReference>
<proteinExistence type="predicted"/>
<dbReference type="AlphaFoldDB" id="A0A1V2JZV4"/>
<dbReference type="OrthoDB" id="8527469at2"/>
<dbReference type="EMBL" id="MNPW01000013">
    <property type="protein sequence ID" value="ONH50909.1"/>
    <property type="molecule type" value="Genomic_DNA"/>
</dbReference>
<name>A0A1V2JZV4_PSECE</name>
<dbReference type="Proteomes" id="UP000189295">
    <property type="component" value="Unassembled WGS sequence"/>
</dbReference>
<dbReference type="NCBIfam" id="TIGR03748">
    <property type="entry name" value="conj_PilL"/>
    <property type="match status" value="1"/>
</dbReference>
<sequence length="154" mass="16937">MFSGKGVRGVYSLGMCLLAGCTLPSAPEAMLPAEISPNETPVIRQNRYTLIELQPADDQMDLQQQIIDLRIPATAATRVGDAMRYVLRHSGYQLCEGDPALASLWALPLPAAHWRLGPLPLNQTLQLLAGNTWRLVVDDGERQVCFTRTVEVLP</sequence>
<organism evidence="1 2">
    <name type="scientific">Pseudomonas cedrina subsp. cedrina</name>
    <dbReference type="NCBI Taxonomy" id="76762"/>
    <lineage>
        <taxon>Bacteria</taxon>
        <taxon>Pseudomonadati</taxon>
        <taxon>Pseudomonadota</taxon>
        <taxon>Gammaproteobacteria</taxon>
        <taxon>Pseudomonadales</taxon>
        <taxon>Pseudomonadaceae</taxon>
        <taxon>Pseudomonas</taxon>
    </lineage>
</organism>
<accession>A0A1V2JZV4</accession>